<evidence type="ECO:0000256" key="2">
    <source>
        <dbReference type="ARBA" id="ARBA00022617"/>
    </source>
</evidence>
<organism evidence="8 9">
    <name type="scientific">Dipteronia dyeriana</name>
    <dbReference type="NCBI Taxonomy" id="168575"/>
    <lineage>
        <taxon>Eukaryota</taxon>
        <taxon>Viridiplantae</taxon>
        <taxon>Streptophyta</taxon>
        <taxon>Embryophyta</taxon>
        <taxon>Tracheophyta</taxon>
        <taxon>Spermatophyta</taxon>
        <taxon>Magnoliopsida</taxon>
        <taxon>eudicotyledons</taxon>
        <taxon>Gunneridae</taxon>
        <taxon>Pentapetalae</taxon>
        <taxon>rosids</taxon>
        <taxon>malvids</taxon>
        <taxon>Sapindales</taxon>
        <taxon>Sapindaceae</taxon>
        <taxon>Hippocastanoideae</taxon>
        <taxon>Acereae</taxon>
        <taxon>Dipteronia</taxon>
    </lineage>
</organism>
<keyword evidence="7" id="KW-0812">Transmembrane</keyword>
<keyword evidence="5" id="KW-0408">Iron</keyword>
<feature type="transmembrane region" description="Helical" evidence="7">
    <location>
        <begin position="16"/>
        <end position="35"/>
    </location>
</feature>
<evidence type="ECO:0000313" key="8">
    <source>
        <dbReference type="EMBL" id="KAK2633415.1"/>
    </source>
</evidence>
<dbReference type="PANTHER" id="PTHR47947">
    <property type="entry name" value="CYTOCHROME P450 82C3-RELATED"/>
    <property type="match status" value="1"/>
</dbReference>
<gene>
    <name evidence="8" type="ORF">Ddye_032498</name>
</gene>
<evidence type="ECO:0000256" key="4">
    <source>
        <dbReference type="ARBA" id="ARBA00023002"/>
    </source>
</evidence>
<sequence>MKKNQSYRKFLLSNRVVLYFYVLDTIPFLGWLDVVKGYISKMKKTTKELDSGIENWVDKHHQRKLIRDVCDLEEHNFIHVLLSTIDDDKISAHQDVNTTTGEIWLKEVSRDLAHASNATLDTGKAASHICIGYGLRHSS</sequence>
<dbReference type="GO" id="GO:0046246">
    <property type="term" value="P:terpene biosynthetic process"/>
    <property type="evidence" value="ECO:0007669"/>
    <property type="project" value="TreeGrafter"/>
</dbReference>
<evidence type="ECO:0000256" key="6">
    <source>
        <dbReference type="ARBA" id="ARBA00023033"/>
    </source>
</evidence>
<accession>A0AAD9TCX2</accession>
<dbReference type="EMBL" id="JANJYI010000061">
    <property type="protein sequence ID" value="KAK2633415.1"/>
    <property type="molecule type" value="Genomic_DNA"/>
</dbReference>
<dbReference type="AlphaFoldDB" id="A0AAD9TCX2"/>
<evidence type="ECO:0000256" key="1">
    <source>
        <dbReference type="ARBA" id="ARBA00010617"/>
    </source>
</evidence>
<dbReference type="Proteomes" id="UP001280121">
    <property type="component" value="Unassembled WGS sequence"/>
</dbReference>
<dbReference type="InterPro" id="IPR050651">
    <property type="entry name" value="Plant_Cytochrome_P450_Monoox"/>
</dbReference>
<keyword evidence="2" id="KW-0349">Heme</keyword>
<keyword evidence="6" id="KW-0503">Monooxygenase</keyword>
<comment type="caution">
    <text evidence="8">The sequence shown here is derived from an EMBL/GenBank/DDBJ whole genome shotgun (WGS) entry which is preliminary data.</text>
</comment>
<keyword evidence="9" id="KW-1185">Reference proteome</keyword>
<evidence type="ECO:0000313" key="9">
    <source>
        <dbReference type="Proteomes" id="UP001280121"/>
    </source>
</evidence>
<keyword evidence="7" id="KW-0472">Membrane</keyword>
<reference evidence="8" key="1">
    <citation type="journal article" date="2023" name="Plant J.">
        <title>Genome sequences and population genomics provide insights into the demographic history, inbreeding, and mutation load of two 'living fossil' tree species of Dipteronia.</title>
        <authorList>
            <person name="Feng Y."/>
            <person name="Comes H.P."/>
            <person name="Chen J."/>
            <person name="Zhu S."/>
            <person name="Lu R."/>
            <person name="Zhang X."/>
            <person name="Li P."/>
            <person name="Qiu J."/>
            <person name="Olsen K.M."/>
            <person name="Qiu Y."/>
        </authorList>
    </citation>
    <scope>NUCLEOTIDE SEQUENCE</scope>
    <source>
        <strain evidence="8">KIB01</strain>
    </source>
</reference>
<comment type="similarity">
    <text evidence="1">Belongs to the cytochrome P450 family.</text>
</comment>
<dbReference type="GO" id="GO:0046872">
    <property type="term" value="F:metal ion binding"/>
    <property type="evidence" value="ECO:0007669"/>
    <property type="project" value="UniProtKB-KW"/>
</dbReference>
<evidence type="ECO:0000256" key="7">
    <source>
        <dbReference type="SAM" id="Phobius"/>
    </source>
</evidence>
<dbReference type="GO" id="GO:0004497">
    <property type="term" value="F:monooxygenase activity"/>
    <property type="evidence" value="ECO:0007669"/>
    <property type="project" value="UniProtKB-KW"/>
</dbReference>
<keyword evidence="3" id="KW-0479">Metal-binding</keyword>
<name>A0AAD9TCX2_9ROSI</name>
<proteinExistence type="inferred from homology"/>
<protein>
    <submittedName>
        <fullName evidence="8">Uncharacterized protein</fullName>
    </submittedName>
</protein>
<keyword evidence="4" id="KW-0560">Oxidoreductase</keyword>
<keyword evidence="7" id="KW-1133">Transmembrane helix</keyword>
<evidence type="ECO:0000256" key="3">
    <source>
        <dbReference type="ARBA" id="ARBA00022723"/>
    </source>
</evidence>
<dbReference type="PANTHER" id="PTHR47947:SF8">
    <property type="entry name" value="CYTOCHROME P450 82C4-LIKE"/>
    <property type="match status" value="1"/>
</dbReference>
<evidence type="ECO:0000256" key="5">
    <source>
        <dbReference type="ARBA" id="ARBA00023004"/>
    </source>
</evidence>